<comment type="function">
    <text evidence="11">DNA polymerase III is a complex, multichain enzyme responsible for most of the replicative synthesis in bacteria. This DNA polymerase also exhibits 3' to 5' exonuclease activity.</text>
</comment>
<evidence type="ECO:0000256" key="4">
    <source>
        <dbReference type="ARBA" id="ARBA00022695"/>
    </source>
</evidence>
<keyword evidence="9" id="KW-0067">ATP-binding</keyword>
<dbReference type="GO" id="GO:0005524">
    <property type="term" value="F:ATP binding"/>
    <property type="evidence" value="ECO:0007669"/>
    <property type="project" value="UniProtKB-KW"/>
</dbReference>
<evidence type="ECO:0000313" key="17">
    <source>
        <dbReference type="Proteomes" id="UP000598174"/>
    </source>
</evidence>
<dbReference type="InterPro" id="IPR012763">
    <property type="entry name" value="DNA_pol_III_sug/sutau_N"/>
</dbReference>
<feature type="domain" description="AAA+ ATPase" evidence="15">
    <location>
        <begin position="36"/>
        <end position="198"/>
    </location>
</feature>
<evidence type="ECO:0000256" key="6">
    <source>
        <dbReference type="ARBA" id="ARBA00022723"/>
    </source>
</evidence>
<evidence type="ECO:0000256" key="1">
    <source>
        <dbReference type="ARBA" id="ARBA00006360"/>
    </source>
</evidence>
<dbReference type="Gene3D" id="3.40.50.300">
    <property type="entry name" value="P-loop containing nucleotide triphosphate hydrolases"/>
    <property type="match status" value="1"/>
</dbReference>
<dbReference type="GO" id="GO:0003677">
    <property type="term" value="F:DNA binding"/>
    <property type="evidence" value="ECO:0007669"/>
    <property type="project" value="InterPro"/>
</dbReference>
<feature type="compositionally biased region" description="Low complexity" evidence="14">
    <location>
        <begin position="1152"/>
        <end position="1161"/>
    </location>
</feature>
<dbReference type="Gene3D" id="1.20.272.10">
    <property type="match status" value="1"/>
</dbReference>
<keyword evidence="7" id="KW-0547">Nucleotide-binding</keyword>
<proteinExistence type="inferred from homology"/>
<dbReference type="InterPro" id="IPR027417">
    <property type="entry name" value="P-loop_NTPase"/>
</dbReference>
<dbReference type="FunFam" id="1.20.272.10:FF:000003">
    <property type="entry name" value="DNA polymerase III subunit gamma/tau"/>
    <property type="match status" value="1"/>
</dbReference>
<evidence type="ECO:0000256" key="12">
    <source>
        <dbReference type="ARBA" id="ARBA00049244"/>
    </source>
</evidence>
<dbReference type="InterPro" id="IPR008921">
    <property type="entry name" value="DNA_pol3_clamp-load_cplx_C"/>
</dbReference>
<dbReference type="SUPFAM" id="SSF52540">
    <property type="entry name" value="P-loop containing nucleoside triphosphate hydrolases"/>
    <property type="match status" value="1"/>
</dbReference>
<dbReference type="SMART" id="SM00382">
    <property type="entry name" value="AAA"/>
    <property type="match status" value="1"/>
</dbReference>
<evidence type="ECO:0000256" key="5">
    <source>
        <dbReference type="ARBA" id="ARBA00022705"/>
    </source>
</evidence>
<dbReference type="FunFam" id="3.40.50.300:FF:000014">
    <property type="entry name" value="DNA polymerase III subunit gamma/tau"/>
    <property type="match status" value="1"/>
</dbReference>
<evidence type="ECO:0000256" key="14">
    <source>
        <dbReference type="SAM" id="MobiDB-lite"/>
    </source>
</evidence>
<dbReference type="PANTHER" id="PTHR11669">
    <property type="entry name" value="REPLICATION FACTOR C / DNA POLYMERASE III GAMMA-TAU SUBUNIT"/>
    <property type="match status" value="1"/>
</dbReference>
<dbReference type="RefSeq" id="WP_203814818.1">
    <property type="nucleotide sequence ID" value="NZ_BAAABP010000014.1"/>
</dbReference>
<evidence type="ECO:0000256" key="9">
    <source>
        <dbReference type="ARBA" id="ARBA00022840"/>
    </source>
</evidence>
<dbReference type="Gene3D" id="1.10.8.60">
    <property type="match status" value="1"/>
</dbReference>
<feature type="compositionally biased region" description="Low complexity" evidence="14">
    <location>
        <begin position="642"/>
        <end position="661"/>
    </location>
</feature>
<dbReference type="CDD" id="cd18137">
    <property type="entry name" value="HLD_clamp_pol_III_gamma_tau"/>
    <property type="match status" value="1"/>
</dbReference>
<organism evidence="16 17">
    <name type="scientific">Paractinoplanes ferrugineus</name>
    <dbReference type="NCBI Taxonomy" id="113564"/>
    <lineage>
        <taxon>Bacteria</taxon>
        <taxon>Bacillati</taxon>
        <taxon>Actinomycetota</taxon>
        <taxon>Actinomycetes</taxon>
        <taxon>Micromonosporales</taxon>
        <taxon>Micromonosporaceae</taxon>
        <taxon>Paractinoplanes</taxon>
    </lineage>
</organism>
<dbReference type="Pfam" id="PF13177">
    <property type="entry name" value="DNA_pol3_delta2"/>
    <property type="match status" value="1"/>
</dbReference>
<feature type="compositionally biased region" description="Low complexity" evidence="14">
    <location>
        <begin position="471"/>
        <end position="536"/>
    </location>
</feature>
<dbReference type="InterPro" id="IPR003593">
    <property type="entry name" value="AAA+_ATPase"/>
</dbReference>
<evidence type="ECO:0000256" key="13">
    <source>
        <dbReference type="ARBA" id="ARBA00074577"/>
    </source>
</evidence>
<keyword evidence="6" id="KW-0479">Metal-binding</keyword>
<dbReference type="GO" id="GO:0046872">
    <property type="term" value="F:metal ion binding"/>
    <property type="evidence" value="ECO:0007669"/>
    <property type="project" value="UniProtKB-KW"/>
</dbReference>
<comment type="caution">
    <text evidence="16">The sequence shown here is derived from an EMBL/GenBank/DDBJ whole genome shotgun (WGS) entry which is preliminary data.</text>
</comment>
<dbReference type="PANTHER" id="PTHR11669:SF0">
    <property type="entry name" value="PROTEIN STICHEL-LIKE 2"/>
    <property type="match status" value="1"/>
</dbReference>
<comment type="catalytic activity">
    <reaction evidence="12">
        <text>DNA(n) + a 2'-deoxyribonucleoside 5'-triphosphate = DNA(n+1) + diphosphate</text>
        <dbReference type="Rhea" id="RHEA:22508"/>
        <dbReference type="Rhea" id="RHEA-COMP:17339"/>
        <dbReference type="Rhea" id="RHEA-COMP:17340"/>
        <dbReference type="ChEBI" id="CHEBI:33019"/>
        <dbReference type="ChEBI" id="CHEBI:61560"/>
        <dbReference type="ChEBI" id="CHEBI:173112"/>
        <dbReference type="EC" id="2.7.7.7"/>
    </reaction>
</comment>
<feature type="region of interest" description="Disordered" evidence="14">
    <location>
        <begin position="797"/>
        <end position="1228"/>
    </location>
</feature>
<dbReference type="Pfam" id="PF22608">
    <property type="entry name" value="DNAX_ATPase_lid"/>
    <property type="match status" value="1"/>
</dbReference>
<evidence type="ECO:0000259" key="15">
    <source>
        <dbReference type="SMART" id="SM00382"/>
    </source>
</evidence>
<evidence type="ECO:0000256" key="10">
    <source>
        <dbReference type="ARBA" id="ARBA00022932"/>
    </source>
</evidence>
<accession>A0A919IU75</accession>
<dbReference type="NCBIfam" id="TIGR02397">
    <property type="entry name" value="dnaX_nterm"/>
    <property type="match status" value="1"/>
</dbReference>
<name>A0A919IU75_9ACTN</name>
<dbReference type="NCBIfam" id="NF005846">
    <property type="entry name" value="PRK07764.1-6"/>
    <property type="match status" value="1"/>
</dbReference>
<dbReference type="CDD" id="cd00009">
    <property type="entry name" value="AAA"/>
    <property type="match status" value="1"/>
</dbReference>
<dbReference type="EMBL" id="BOMM01000001">
    <property type="protein sequence ID" value="GIE08168.1"/>
    <property type="molecule type" value="Genomic_DNA"/>
</dbReference>
<dbReference type="GO" id="GO:0003887">
    <property type="term" value="F:DNA-directed DNA polymerase activity"/>
    <property type="evidence" value="ECO:0007669"/>
    <property type="project" value="UniProtKB-KW"/>
</dbReference>
<feature type="compositionally biased region" description="Low complexity" evidence="14">
    <location>
        <begin position="836"/>
        <end position="852"/>
    </location>
</feature>
<keyword evidence="8" id="KW-0862">Zinc</keyword>
<dbReference type="EC" id="2.7.7.7" evidence="2"/>
<evidence type="ECO:0000256" key="2">
    <source>
        <dbReference type="ARBA" id="ARBA00012417"/>
    </source>
</evidence>
<sequence>MSLALYRKYRPRTFAEVIGQEHVTEPLSQALRSGRLHHAYLFSGPRGCGKTSSARILARSLNCEQGPTPEPCGVCLSCRSLANDGGGSIDVIEIDAASHGGVDDARELREKAFFAPANSRYKIYVIDEAHMVSSAGFNALLKLVEEPPEYVKFIFATTEPEKVLGTIRSRTHHYPFRLIPPAVLRPYLQQLTEAEGVHVEPAVLPLVVRAGGGSARDTLSVLDQLIAGAGPDGVSYSRAVALLGVTDVALIDEMCDALAAGDGAAAYRTIDRVAEAGHDPRRFASDLLERFRDLIILQQIPDATTKGLIDGPADQLETMTAQAGRLGPATLSRCADIVHNGLVEMRGTTAPRLLLELVTARMLLPGAEDSTGALLQRLERMERRLAQGGDLLAVRGEPAPPAPTQTSSAPISGVPAAELTPAAAESTSEAAARGGGGLSAARAAAAAAASRKSAAGRRPAGQPGSAPPAAPVSAAPVSAAPVSPAPASAAPVSAAPASPAPASAAPAPASAASGHGLSGSASPVVAPEPAEAVAASQPTAPPPGTAEALSGPSGSEPETAAAKRLANEGMPGDPEYYEDEPPWDDDEPDYEPVADQGPPAAAADGPETGPAQADPASNSAASRPSEAADSAASHLGEAAENAASRPSEAAGSAASAENAASHPGEAADRSAEPAVAGARASSAEPVGLLPDAPEEPGAAAVADIPGQLTVDDVREAWPEIITAIKQQSGGKIAGPMAASAVVRALAGDTLVLVFQHPSFVERISRFISLISDALYETLGVRWQIRCEVGSGGNVPAARVAARRDTPPNGGGRAPARTEAPRESAARAQVTAPSRPAPGANQSQAAAARPPQARRQETETPAGGDDDWPEPAKPGGLATPSSAAPVEDDEEDWPEVHPVGGVAPSTHKPVDGPADDATEATARPGEPAATAPAAVTPPATTPAAAMPPAATGGGGAADPGSADRPEPSRTARGPEAADPPGFAPPGSVPPGSVPPGSVPPGSVPPGSAPAGSAAAGATMAPTARSEVDAGPAASAPPGPGSAGPGSAPAHLETGSPTVSAPGSPEAVRSAASAPDRAEVADSVAAAPTHLGAVSSAVTSAAETAPGAPAEAPSAPGGAATAAPAARNAGGGLAAAKAAAAAAAAGRQNGGRGAAAARNGNWADGSPTEEAPYDPEFDGPPAPGGNGSGSKASGVRAAGPKAAGAGASGARASGGSAFEGFDPGDEPLDDVLDEKAARESGEQQAMRLLRELLGAEKIGES</sequence>
<evidence type="ECO:0000313" key="16">
    <source>
        <dbReference type="EMBL" id="GIE08168.1"/>
    </source>
</evidence>
<evidence type="ECO:0000256" key="7">
    <source>
        <dbReference type="ARBA" id="ARBA00022741"/>
    </source>
</evidence>
<evidence type="ECO:0000256" key="11">
    <source>
        <dbReference type="ARBA" id="ARBA00037724"/>
    </source>
</evidence>
<feature type="compositionally biased region" description="Pro residues" evidence="14">
    <location>
        <begin position="980"/>
        <end position="1006"/>
    </location>
</feature>
<feature type="region of interest" description="Disordered" evidence="14">
    <location>
        <begin position="393"/>
        <end position="412"/>
    </location>
</feature>
<dbReference type="GO" id="GO:0006261">
    <property type="term" value="P:DNA-templated DNA replication"/>
    <property type="evidence" value="ECO:0007669"/>
    <property type="project" value="TreeGrafter"/>
</dbReference>
<dbReference type="Pfam" id="PF12169">
    <property type="entry name" value="DNA_pol3_gamma3"/>
    <property type="match status" value="1"/>
</dbReference>
<dbReference type="Proteomes" id="UP000598174">
    <property type="component" value="Unassembled WGS sequence"/>
</dbReference>
<feature type="compositionally biased region" description="Low complexity" evidence="14">
    <location>
        <begin position="449"/>
        <end position="464"/>
    </location>
</feature>
<feature type="compositionally biased region" description="Acidic residues" evidence="14">
    <location>
        <begin position="575"/>
        <end position="592"/>
    </location>
</feature>
<dbReference type="InterPro" id="IPR045085">
    <property type="entry name" value="HLD_clamp_pol_III_gamma_tau"/>
</dbReference>
<feature type="region of interest" description="Disordered" evidence="14">
    <location>
        <begin position="449"/>
        <end position="698"/>
    </location>
</feature>
<keyword evidence="17" id="KW-1185">Reference proteome</keyword>
<keyword evidence="4" id="KW-0548">Nucleotidyltransferase</keyword>
<dbReference type="InterPro" id="IPR022754">
    <property type="entry name" value="DNA_pol_III_gamma-3"/>
</dbReference>
<dbReference type="GO" id="GO:0009360">
    <property type="term" value="C:DNA polymerase III complex"/>
    <property type="evidence" value="ECO:0007669"/>
    <property type="project" value="InterPro"/>
</dbReference>
<gene>
    <name evidence="16" type="ORF">Afe05nite_00080</name>
</gene>
<dbReference type="InterPro" id="IPR050238">
    <property type="entry name" value="DNA_Rep/Repair_Clamp_Loader"/>
</dbReference>
<feature type="compositionally biased region" description="Low complexity" evidence="14">
    <location>
        <begin position="1187"/>
        <end position="1214"/>
    </location>
</feature>
<dbReference type="SUPFAM" id="SSF48019">
    <property type="entry name" value="post-AAA+ oligomerization domain-like"/>
    <property type="match status" value="1"/>
</dbReference>
<reference evidence="16" key="1">
    <citation type="submission" date="2021-01" db="EMBL/GenBank/DDBJ databases">
        <title>Whole genome shotgun sequence of Actinoplanes ferrugineus NBRC 15555.</title>
        <authorList>
            <person name="Komaki H."/>
            <person name="Tamura T."/>
        </authorList>
    </citation>
    <scope>NUCLEOTIDE SEQUENCE</scope>
    <source>
        <strain evidence="16">NBRC 15555</strain>
    </source>
</reference>
<keyword evidence="10" id="KW-0239">DNA-directed DNA polymerase</keyword>
<keyword evidence="5" id="KW-0235">DNA replication</keyword>
<comment type="similarity">
    <text evidence="1">Belongs to the DnaX/STICHEL family.</text>
</comment>
<dbReference type="AlphaFoldDB" id="A0A919IU75"/>
<evidence type="ECO:0000256" key="8">
    <source>
        <dbReference type="ARBA" id="ARBA00022833"/>
    </source>
</evidence>
<evidence type="ECO:0000256" key="3">
    <source>
        <dbReference type="ARBA" id="ARBA00022679"/>
    </source>
</evidence>
<feature type="compositionally biased region" description="Low complexity" evidence="14">
    <location>
        <begin position="1007"/>
        <end position="1016"/>
    </location>
</feature>
<protein>
    <recommendedName>
        <fullName evidence="13">DNA polymerase III subunit gamma/tau</fullName>
        <ecNumber evidence="2">2.7.7.7</ecNumber>
    </recommendedName>
</protein>
<feature type="compositionally biased region" description="Low complexity" evidence="14">
    <location>
        <begin position="1091"/>
        <end position="1145"/>
    </location>
</feature>
<keyword evidence="3" id="KW-0808">Transferase</keyword>
<feature type="compositionally biased region" description="Low complexity" evidence="14">
    <location>
        <begin position="918"/>
        <end position="949"/>
    </location>
</feature>
<feature type="compositionally biased region" description="Low complexity" evidence="14">
    <location>
        <begin position="593"/>
        <end position="611"/>
    </location>
</feature>